<dbReference type="RefSeq" id="WP_045398485.1">
    <property type="nucleotide sequence ID" value="NZ_BBLD01000014.1"/>
</dbReference>
<comment type="caution">
    <text evidence="1">The sequence shown here is derived from an EMBL/GenBank/DDBJ whole genome shotgun (WGS) entry which is preliminary data.</text>
</comment>
<dbReference type="PROSITE" id="PS51257">
    <property type="entry name" value="PROKAR_LIPOPROTEIN"/>
    <property type="match status" value="1"/>
</dbReference>
<organism evidence="1 2">
    <name type="scientific">Vibrio hyugaensis</name>
    <dbReference type="NCBI Taxonomy" id="1534743"/>
    <lineage>
        <taxon>Bacteria</taxon>
        <taxon>Pseudomonadati</taxon>
        <taxon>Pseudomonadota</taxon>
        <taxon>Gammaproteobacteria</taxon>
        <taxon>Vibrionales</taxon>
        <taxon>Vibrionaceae</taxon>
        <taxon>Vibrio</taxon>
    </lineage>
</organism>
<dbReference type="EMBL" id="BSOE01000054">
    <property type="protein sequence ID" value="GLR05676.1"/>
    <property type="molecule type" value="Genomic_DNA"/>
</dbReference>
<protein>
    <recommendedName>
        <fullName evidence="3">Lipoprotein</fullName>
    </recommendedName>
</protein>
<gene>
    <name evidence="1" type="ORF">GCM10007906_32640</name>
</gene>
<evidence type="ECO:0000313" key="1">
    <source>
        <dbReference type="EMBL" id="GLR05676.1"/>
    </source>
</evidence>
<sequence length="238" mass="26380">MNKTTLIIILLTTAGLSGCDSEDISTPTPLPIKSVRAQTINLVDYGKNQPSDVQIKAYSQGSEQIIYSGLFEYGSSASTLLITQQKSPSIPYTFKLFDSNSQLQLTQTKKTLKSGQHELVFAFGDVSNNQYEISIQDRPSLPKLTNNRVPIYVMDAGLIKGERHSEVTYADQHIKDLPNKTFSSMLTAPEYQESLEMTFTRDGQAETCHFSTQDKPELVVLSPYGNCFSVDFLETLGG</sequence>
<evidence type="ECO:0000313" key="2">
    <source>
        <dbReference type="Proteomes" id="UP001156669"/>
    </source>
</evidence>
<evidence type="ECO:0008006" key="3">
    <source>
        <dbReference type="Google" id="ProtNLM"/>
    </source>
</evidence>
<name>A0ABQ5Y3Z9_9VIBR</name>
<dbReference type="Proteomes" id="UP001156669">
    <property type="component" value="Unassembled WGS sequence"/>
</dbReference>
<reference evidence="2" key="1">
    <citation type="journal article" date="2019" name="Int. J. Syst. Evol. Microbiol.">
        <title>The Global Catalogue of Microorganisms (GCM) 10K type strain sequencing project: providing services to taxonomists for standard genome sequencing and annotation.</title>
        <authorList>
            <consortium name="The Broad Institute Genomics Platform"/>
            <consortium name="The Broad Institute Genome Sequencing Center for Infectious Disease"/>
            <person name="Wu L."/>
            <person name="Ma J."/>
        </authorList>
    </citation>
    <scope>NUCLEOTIDE SEQUENCE [LARGE SCALE GENOMIC DNA]</scope>
    <source>
        <strain evidence="2">NBRC 110633</strain>
    </source>
</reference>
<proteinExistence type="predicted"/>
<keyword evidence="2" id="KW-1185">Reference proteome</keyword>
<accession>A0ABQ5Y3Z9</accession>